<sequence length="156" mass="17130">MQEEIATVIDCKDGIVEVSTKIKNTCDGCEQSSHCGTGLLARYLAPKPENLRLKSNLALRVGQKIKIGLPDALLLKLAFAIYFVPILILVLVASVLSSFIPGISELVLVASSVGAATLWFPLLRFLIQQHHFELTEPEILQVFEQDETPVKFVSTP</sequence>
<dbReference type="InterPro" id="IPR026268">
    <property type="entry name" value="RseC"/>
</dbReference>
<feature type="transmembrane region" description="Helical" evidence="1">
    <location>
        <begin position="73"/>
        <end position="100"/>
    </location>
</feature>
<keyword evidence="1" id="KW-0812">Transmembrane</keyword>
<protein>
    <recommendedName>
        <fullName evidence="4">Fis family transcriptional regulator</fullName>
    </recommendedName>
</protein>
<dbReference type="PIRSF" id="PIRSF004923">
    <property type="entry name" value="RseC"/>
    <property type="match status" value="1"/>
</dbReference>
<dbReference type="InterPro" id="IPR007359">
    <property type="entry name" value="SigmaE_reg_RseC_MucC"/>
</dbReference>
<dbReference type="Proteomes" id="UP001333710">
    <property type="component" value="Chromosome"/>
</dbReference>
<feature type="transmembrane region" description="Helical" evidence="1">
    <location>
        <begin position="106"/>
        <end position="127"/>
    </location>
</feature>
<keyword evidence="3" id="KW-1185">Reference proteome</keyword>
<reference evidence="2" key="1">
    <citation type="submission" date="2023-01" db="EMBL/GenBank/DDBJ databases">
        <title>Complete genome sequence of Planctobacterium marinum strain Dej080120_11.</title>
        <authorList>
            <person name="Ueki S."/>
            <person name="Maruyama F."/>
        </authorList>
    </citation>
    <scope>NUCLEOTIDE SEQUENCE</scope>
    <source>
        <strain evidence="2">Dej080120_11</strain>
    </source>
</reference>
<dbReference type="PANTHER" id="PTHR35867:SF1">
    <property type="entry name" value="PROTEIN RSEC"/>
    <property type="match status" value="1"/>
</dbReference>
<dbReference type="RefSeq" id="WP_338293198.1">
    <property type="nucleotide sequence ID" value="NZ_AP027272.1"/>
</dbReference>
<keyword evidence="1" id="KW-1133">Transmembrane helix</keyword>
<organism evidence="2 3">
    <name type="scientific">Planctobacterium marinum</name>
    <dbReference type="NCBI Taxonomy" id="1631968"/>
    <lineage>
        <taxon>Bacteria</taxon>
        <taxon>Pseudomonadati</taxon>
        <taxon>Pseudomonadota</taxon>
        <taxon>Gammaproteobacteria</taxon>
        <taxon>Alteromonadales</taxon>
        <taxon>Alteromonadaceae</taxon>
        <taxon>Planctobacterium</taxon>
    </lineage>
</organism>
<dbReference type="Pfam" id="PF04246">
    <property type="entry name" value="RseC_MucC"/>
    <property type="match status" value="1"/>
</dbReference>
<dbReference type="AlphaFoldDB" id="A0AA48KPZ9"/>
<proteinExistence type="predicted"/>
<evidence type="ECO:0008006" key="4">
    <source>
        <dbReference type="Google" id="ProtNLM"/>
    </source>
</evidence>
<accession>A0AA48KPZ9</accession>
<gene>
    <name evidence="2" type="ORF">MACH26_27370</name>
</gene>
<dbReference type="PANTHER" id="PTHR35867">
    <property type="entry name" value="PROTEIN RSEC"/>
    <property type="match status" value="1"/>
</dbReference>
<keyword evidence="1" id="KW-0472">Membrane</keyword>
<evidence type="ECO:0000313" key="3">
    <source>
        <dbReference type="Proteomes" id="UP001333710"/>
    </source>
</evidence>
<dbReference type="EMBL" id="AP027272">
    <property type="protein sequence ID" value="BDX07216.1"/>
    <property type="molecule type" value="Genomic_DNA"/>
</dbReference>
<name>A0AA48KPZ9_9ALTE</name>
<evidence type="ECO:0000313" key="2">
    <source>
        <dbReference type="EMBL" id="BDX07216.1"/>
    </source>
</evidence>
<evidence type="ECO:0000256" key="1">
    <source>
        <dbReference type="SAM" id="Phobius"/>
    </source>
</evidence>
<dbReference type="KEGG" id="pmaw:MACH26_27370"/>